<evidence type="ECO:0000259" key="11">
    <source>
        <dbReference type="Pfam" id="PF17941"/>
    </source>
</evidence>
<dbReference type="GO" id="GO:0008976">
    <property type="term" value="F:polyphosphate kinase activity"/>
    <property type="evidence" value="ECO:0007669"/>
    <property type="project" value="UniProtKB-UniRule"/>
</dbReference>
<dbReference type="PANTHER" id="PTHR30218">
    <property type="entry name" value="POLYPHOSPHATE KINASE"/>
    <property type="match status" value="1"/>
</dbReference>
<evidence type="ECO:0000259" key="9">
    <source>
        <dbReference type="Pfam" id="PF13089"/>
    </source>
</evidence>
<comment type="similarity">
    <text evidence="6 7">Belongs to the polyphosphate kinase 1 (PPK1) family.</text>
</comment>
<dbReference type="InterPro" id="IPR025198">
    <property type="entry name" value="PPK_N_dom"/>
</dbReference>
<evidence type="ECO:0000256" key="1">
    <source>
        <dbReference type="ARBA" id="ARBA00022553"/>
    </source>
</evidence>
<dbReference type="Gene3D" id="1.20.58.310">
    <property type="entry name" value="Polyphosphate kinase N-terminal domain"/>
    <property type="match status" value="1"/>
</dbReference>
<dbReference type="KEGG" id="fbm:MQE35_17160"/>
<name>A0A9E7A0I5_9FLAO</name>
<organism evidence="12 13">
    <name type="scientific">Abyssalbus ytuae</name>
    <dbReference type="NCBI Taxonomy" id="2926907"/>
    <lineage>
        <taxon>Bacteria</taxon>
        <taxon>Pseudomonadati</taxon>
        <taxon>Bacteroidota</taxon>
        <taxon>Flavobacteriia</taxon>
        <taxon>Flavobacteriales</taxon>
        <taxon>Flavobacteriaceae</taxon>
        <taxon>Abyssalbus</taxon>
    </lineage>
</organism>
<dbReference type="CDD" id="cd09167">
    <property type="entry name" value="PLDc_EcPPK1_C2_like"/>
    <property type="match status" value="1"/>
</dbReference>
<keyword evidence="2 6" id="KW-0808">Transferase</keyword>
<dbReference type="Pfam" id="PF13090">
    <property type="entry name" value="PP_kinase_C"/>
    <property type="match status" value="1"/>
</dbReference>
<dbReference type="InterPro" id="IPR024953">
    <property type="entry name" value="PP_kinase_middle"/>
</dbReference>
<proteinExistence type="inferred from homology"/>
<dbReference type="Proteomes" id="UP000831290">
    <property type="component" value="Chromosome"/>
</dbReference>
<dbReference type="RefSeq" id="WP_255842911.1">
    <property type="nucleotide sequence ID" value="NZ_CP094358.1"/>
</dbReference>
<dbReference type="PANTHER" id="PTHR30218:SF0">
    <property type="entry name" value="POLYPHOSPHATE KINASE"/>
    <property type="match status" value="1"/>
</dbReference>
<evidence type="ECO:0000256" key="7">
    <source>
        <dbReference type="RuleBase" id="RU003800"/>
    </source>
</evidence>
<comment type="PTM">
    <text evidence="6 7">An intermediate of this reaction is the autophosphorylated ppk in which a phosphate is covalently linked to a histidine residue through a N-P bond.</text>
</comment>
<dbReference type="NCBIfam" id="TIGR03705">
    <property type="entry name" value="poly_P_kin"/>
    <property type="match status" value="1"/>
</dbReference>
<feature type="domain" description="Polyphosphate kinase C-terminal" evidence="11">
    <location>
        <begin position="326"/>
        <end position="488"/>
    </location>
</feature>
<dbReference type="GO" id="GO:0005524">
    <property type="term" value="F:ATP binding"/>
    <property type="evidence" value="ECO:0007669"/>
    <property type="project" value="UniProtKB-KW"/>
</dbReference>
<dbReference type="Gene3D" id="3.30.870.10">
    <property type="entry name" value="Endonuclease Chain A"/>
    <property type="match status" value="2"/>
</dbReference>
<sequence length="680" mass="79441">MDIKQTETPIKHRDLTWLKFNERVLQEAADITNPLYERIKFLAIFSSNLDEYFRVRISNLRQIKKVDKSIRKRLKFRPNKILKKIYTIVDAQQEKFGQIFRNEIIPELKENGIEIISQENLTTEHTLFIEDFYNHQLKNTITTVQVENTEKPFLENNKIYFAVFINEEISCFVSVPTDKISRFIKLPSSSGSYHYIFLDDIIKYKISDLLSIGEKIEAFPIKISRDAELYFEDTLDVETAELIKNSLNQRNTGQPTRLLFDKSMKKSYRRRLRQLLGLGKIDMFKGGKYHNFSDFMDFPDPLNNKNLHFKSMPPLNHPQLNEAENYFDLITEKDRIIHYPYYSFQALLDFVKQAVNDKQVKAIKITFYRIAHDSALSKLLLQAIDTGKKVVIFVEAKARFDEMNNLQWGEKFEEKGATVIYSSPNIKVHSKIMLVQREEDNKLVNYGYISTGNFNSKTAKVYVDHAIFTVNQKITGELAQIFDLLEKKIIMPKSKHLFISPYTTRREFSLLIENEIENAKKGVFAAITAKMNSLEDEHIIKKLYEASQAGVKINLIVRGICNLVPGVKGLSDNIKIISIVDRFLEHGRIYLFENGGDKKMYIGSADWMQRNLDRRIEVLIPIYDTDVFEELNHILELQLKDNVKARIIDADESNHYISADNSQNETRSQYEIYKYLKTKK</sequence>
<dbReference type="EC" id="2.7.4.1" evidence="6 7"/>
<reference evidence="12" key="1">
    <citation type="submission" date="2022-03" db="EMBL/GenBank/DDBJ databases">
        <title>Description of Abyssus ytuae gen. nov., sp. nov., a novel member of the family Flavobacteriaceae isolated from the sediment of Mariana Trench.</title>
        <authorList>
            <person name="Zhang J."/>
            <person name="Xu X."/>
        </authorList>
    </citation>
    <scope>NUCLEOTIDE SEQUENCE</scope>
    <source>
        <strain evidence="12">MT3330</strain>
    </source>
</reference>
<dbReference type="PIRSF" id="PIRSF015589">
    <property type="entry name" value="PP_kinase"/>
    <property type="match status" value="1"/>
</dbReference>
<gene>
    <name evidence="12" type="primary">ppk1</name>
    <name evidence="6" type="synonym">ppk</name>
    <name evidence="12" type="ORF">MQE35_17160</name>
</gene>
<protein>
    <recommendedName>
        <fullName evidence="6 7">Polyphosphate kinase</fullName>
        <ecNumber evidence="6 7">2.7.4.1</ecNumber>
    </recommendedName>
    <alternativeName>
        <fullName evidence="6">ATP-polyphosphate phosphotransferase</fullName>
    </alternativeName>
    <alternativeName>
        <fullName evidence="6">Polyphosphoric acid kinase</fullName>
    </alternativeName>
</protein>
<dbReference type="InterPro" id="IPR036832">
    <property type="entry name" value="PPK_N_dom_sf"/>
</dbReference>
<feature type="domain" description="Polyphosphate kinase N-terminal" evidence="9">
    <location>
        <begin position="12"/>
        <end position="116"/>
    </location>
</feature>
<evidence type="ECO:0000313" key="12">
    <source>
        <dbReference type="EMBL" id="UOB17451.1"/>
    </source>
</evidence>
<feature type="binding site" evidence="6">
    <location>
        <position position="48"/>
    </location>
    <ligand>
        <name>ATP</name>
        <dbReference type="ChEBI" id="CHEBI:30616"/>
    </ligand>
</feature>
<dbReference type="GO" id="GO:0006799">
    <property type="term" value="P:polyphosphate biosynthetic process"/>
    <property type="evidence" value="ECO:0007669"/>
    <property type="project" value="UniProtKB-UniRule"/>
</dbReference>
<dbReference type="Pfam" id="PF02503">
    <property type="entry name" value="PP_kinase"/>
    <property type="match status" value="1"/>
</dbReference>
<keyword evidence="3 6" id="KW-0547">Nucleotide-binding</keyword>
<dbReference type="SUPFAM" id="SSF143724">
    <property type="entry name" value="PHP14-like"/>
    <property type="match status" value="1"/>
</dbReference>
<comment type="catalytic activity">
    <reaction evidence="6 7">
        <text>[phosphate](n) + ATP = [phosphate](n+1) + ADP</text>
        <dbReference type="Rhea" id="RHEA:19573"/>
        <dbReference type="Rhea" id="RHEA-COMP:9859"/>
        <dbReference type="Rhea" id="RHEA-COMP:14280"/>
        <dbReference type="ChEBI" id="CHEBI:16838"/>
        <dbReference type="ChEBI" id="CHEBI:30616"/>
        <dbReference type="ChEBI" id="CHEBI:456216"/>
        <dbReference type="EC" id="2.7.4.1"/>
    </reaction>
</comment>
<comment type="function">
    <text evidence="6 7">Catalyzes the reversible transfer of the terminal phosphate of ATP to form a long-chain polyphosphate (polyP).</text>
</comment>
<feature type="binding site" evidence="6">
    <location>
        <position position="462"/>
    </location>
    <ligand>
        <name>ATP</name>
        <dbReference type="ChEBI" id="CHEBI:30616"/>
    </ligand>
</feature>
<feature type="domain" description="Polyphosphate kinase middle" evidence="8">
    <location>
        <begin position="126"/>
        <end position="298"/>
    </location>
</feature>
<keyword evidence="6" id="KW-0479">Metal-binding</keyword>
<dbReference type="InterPro" id="IPR025200">
    <property type="entry name" value="PPK_C_dom2"/>
</dbReference>
<evidence type="ECO:0000256" key="5">
    <source>
        <dbReference type="ARBA" id="ARBA00022840"/>
    </source>
</evidence>
<dbReference type="NCBIfam" id="NF003917">
    <property type="entry name" value="PRK05443.1-1"/>
    <property type="match status" value="1"/>
</dbReference>
<dbReference type="HAMAP" id="MF_00347">
    <property type="entry name" value="Polyphosphate_kinase"/>
    <property type="match status" value="1"/>
</dbReference>
<feature type="binding site" evidence="6">
    <location>
        <position position="558"/>
    </location>
    <ligand>
        <name>ATP</name>
        <dbReference type="ChEBI" id="CHEBI:30616"/>
    </ligand>
</feature>
<evidence type="ECO:0000259" key="8">
    <source>
        <dbReference type="Pfam" id="PF02503"/>
    </source>
</evidence>
<dbReference type="SUPFAM" id="SSF140356">
    <property type="entry name" value="PPK N-terminal domain-like"/>
    <property type="match status" value="1"/>
</dbReference>
<dbReference type="GO" id="GO:0009358">
    <property type="term" value="C:polyphosphate kinase complex"/>
    <property type="evidence" value="ECO:0007669"/>
    <property type="project" value="InterPro"/>
</dbReference>
<keyword evidence="13" id="KW-1185">Reference proteome</keyword>
<evidence type="ECO:0000256" key="4">
    <source>
        <dbReference type="ARBA" id="ARBA00022777"/>
    </source>
</evidence>
<dbReference type="SUPFAM" id="SSF56024">
    <property type="entry name" value="Phospholipase D/nuclease"/>
    <property type="match status" value="2"/>
</dbReference>
<feature type="active site" description="Phosphohistidine intermediate" evidence="6">
    <location>
        <position position="429"/>
    </location>
</feature>
<evidence type="ECO:0000256" key="3">
    <source>
        <dbReference type="ARBA" id="ARBA00022741"/>
    </source>
</evidence>
<dbReference type="InterPro" id="IPR041108">
    <property type="entry name" value="PP_kinase_C_1"/>
</dbReference>
<dbReference type="GO" id="GO:0046872">
    <property type="term" value="F:metal ion binding"/>
    <property type="evidence" value="ECO:0007669"/>
    <property type="project" value="UniProtKB-KW"/>
</dbReference>
<dbReference type="AlphaFoldDB" id="A0A9E7A0I5"/>
<evidence type="ECO:0000259" key="10">
    <source>
        <dbReference type="Pfam" id="PF13090"/>
    </source>
</evidence>
<feature type="domain" description="Polyphosphate kinase C-terminal" evidence="10">
    <location>
        <begin position="497"/>
        <end position="669"/>
    </location>
</feature>
<dbReference type="InterPro" id="IPR036830">
    <property type="entry name" value="PP_kinase_middle_dom_sf"/>
</dbReference>
<dbReference type="Pfam" id="PF13089">
    <property type="entry name" value="PP_kinase_N"/>
    <property type="match status" value="1"/>
</dbReference>
<dbReference type="EMBL" id="CP094358">
    <property type="protein sequence ID" value="UOB17451.1"/>
    <property type="molecule type" value="Genomic_DNA"/>
</dbReference>
<comment type="cofactor">
    <cofactor evidence="6">
        <name>Mg(2+)</name>
        <dbReference type="ChEBI" id="CHEBI:18420"/>
    </cofactor>
</comment>
<evidence type="ECO:0000256" key="6">
    <source>
        <dbReference type="HAMAP-Rule" id="MF_00347"/>
    </source>
</evidence>
<dbReference type="Gene3D" id="3.30.1840.10">
    <property type="entry name" value="Polyphosphate kinase middle domain"/>
    <property type="match status" value="1"/>
</dbReference>
<dbReference type="Pfam" id="PF17941">
    <property type="entry name" value="PP_kinase_C_1"/>
    <property type="match status" value="1"/>
</dbReference>
<dbReference type="InterPro" id="IPR003414">
    <property type="entry name" value="PP_kinase"/>
</dbReference>
<feature type="binding site" evidence="6">
    <location>
        <position position="586"/>
    </location>
    <ligand>
        <name>ATP</name>
        <dbReference type="ChEBI" id="CHEBI:30616"/>
    </ligand>
</feature>
<evidence type="ECO:0000256" key="2">
    <source>
        <dbReference type="ARBA" id="ARBA00022679"/>
    </source>
</evidence>
<keyword evidence="5 6" id="KW-0067">ATP-binding</keyword>
<feature type="binding site" evidence="6">
    <location>
        <position position="399"/>
    </location>
    <ligand>
        <name>Mg(2+)</name>
        <dbReference type="ChEBI" id="CHEBI:18420"/>
    </ligand>
</feature>
<evidence type="ECO:0000313" key="13">
    <source>
        <dbReference type="Proteomes" id="UP000831290"/>
    </source>
</evidence>
<keyword evidence="1 6" id="KW-0597">Phosphoprotein</keyword>
<keyword evidence="4 6" id="KW-0418">Kinase</keyword>
<accession>A0A9E7A0I5</accession>
<keyword evidence="6" id="KW-0460">Magnesium</keyword>
<feature type="binding site" evidence="6">
    <location>
        <position position="369"/>
    </location>
    <ligand>
        <name>Mg(2+)</name>
        <dbReference type="ChEBI" id="CHEBI:18420"/>
    </ligand>
</feature>